<dbReference type="Proteomes" id="UP000460287">
    <property type="component" value="Unassembled WGS sequence"/>
</dbReference>
<feature type="transmembrane region" description="Helical" evidence="3">
    <location>
        <begin position="21"/>
        <end position="44"/>
    </location>
</feature>
<proteinExistence type="inferred from homology"/>
<feature type="transmembrane region" description="Helical" evidence="3">
    <location>
        <begin position="56"/>
        <end position="76"/>
    </location>
</feature>
<feature type="transmembrane region" description="Helical" evidence="3">
    <location>
        <begin position="178"/>
        <end position="196"/>
    </location>
</feature>
<keyword evidence="5" id="KW-1185">Reference proteome</keyword>
<keyword evidence="3" id="KW-0812">Transmembrane</keyword>
<evidence type="ECO:0000313" key="4">
    <source>
        <dbReference type="EMBL" id="MSR92420.1"/>
    </source>
</evidence>
<dbReference type="EMBL" id="VULX01000030">
    <property type="protein sequence ID" value="MSR92420.1"/>
    <property type="molecule type" value="Genomic_DNA"/>
</dbReference>
<dbReference type="Gene3D" id="1.20.120.1760">
    <property type="match status" value="1"/>
</dbReference>
<evidence type="ECO:0000313" key="5">
    <source>
        <dbReference type="Proteomes" id="UP000460287"/>
    </source>
</evidence>
<keyword evidence="3" id="KW-1133">Transmembrane helix</keyword>
<gene>
    <name evidence="4" type="ORF">FYJ33_13720</name>
</gene>
<evidence type="ECO:0000256" key="3">
    <source>
        <dbReference type="SAM" id="Phobius"/>
    </source>
</evidence>
<dbReference type="GO" id="GO:0008654">
    <property type="term" value="P:phospholipid biosynthetic process"/>
    <property type="evidence" value="ECO:0007669"/>
    <property type="project" value="InterPro"/>
</dbReference>
<name>A0A7X2N1A2_9CLOT</name>
<feature type="transmembrane region" description="Helical" evidence="3">
    <location>
        <begin position="88"/>
        <end position="108"/>
    </location>
</feature>
<comment type="caution">
    <text evidence="4">The sequence shown here is derived from an EMBL/GenBank/DDBJ whole genome shotgun (WGS) entry which is preliminary data.</text>
</comment>
<keyword evidence="3" id="KW-0472">Membrane</keyword>
<dbReference type="InterPro" id="IPR000462">
    <property type="entry name" value="CDP-OH_P_trans"/>
</dbReference>
<evidence type="ECO:0000256" key="1">
    <source>
        <dbReference type="ARBA" id="ARBA00022679"/>
    </source>
</evidence>
<dbReference type="GO" id="GO:0016020">
    <property type="term" value="C:membrane"/>
    <property type="evidence" value="ECO:0007669"/>
    <property type="project" value="InterPro"/>
</dbReference>
<comment type="similarity">
    <text evidence="2">Belongs to the CDP-alcohol phosphatidyltransferase class-I family.</text>
</comment>
<evidence type="ECO:0008006" key="6">
    <source>
        <dbReference type="Google" id="ProtNLM"/>
    </source>
</evidence>
<organism evidence="4 5">
    <name type="scientific">Inconstantimicrobium porci</name>
    <dbReference type="NCBI Taxonomy" id="2652291"/>
    <lineage>
        <taxon>Bacteria</taxon>
        <taxon>Bacillati</taxon>
        <taxon>Bacillota</taxon>
        <taxon>Clostridia</taxon>
        <taxon>Eubacteriales</taxon>
        <taxon>Clostridiaceae</taxon>
        <taxon>Inconstantimicrobium</taxon>
    </lineage>
</organism>
<accession>A0A7X2N1A2</accession>
<reference evidence="4 5" key="1">
    <citation type="submission" date="2019-08" db="EMBL/GenBank/DDBJ databases">
        <title>In-depth cultivation of the pig gut microbiome towards novel bacterial diversity and tailored functional studies.</title>
        <authorList>
            <person name="Wylensek D."/>
            <person name="Hitch T.C.A."/>
            <person name="Clavel T."/>
        </authorList>
    </citation>
    <scope>NUCLEOTIDE SEQUENCE [LARGE SCALE GENOMIC DNA]</scope>
    <source>
        <strain evidence="4 5">WCA-383-APC-5B</strain>
    </source>
</reference>
<evidence type="ECO:0000256" key="2">
    <source>
        <dbReference type="RuleBase" id="RU003750"/>
    </source>
</evidence>
<feature type="transmembrane region" description="Helical" evidence="3">
    <location>
        <begin position="114"/>
        <end position="133"/>
    </location>
</feature>
<dbReference type="AlphaFoldDB" id="A0A7X2N1A2"/>
<protein>
    <recommendedName>
        <fullName evidence="6">CDP-diacylglycerol--glycerol-3-phosphate 3-phosphatidyltransferase</fullName>
    </recommendedName>
</protein>
<sequence>MKLRRFELMQEQRKSLKNIPALIFVNLITLSRIPLIITFIYNLINYLSTGASADNLKAVIISCCIIFSDFIDGKLARRYGVTTKAGQVLDIYLDFIYIIVGVLILAVYRQIDYYFIAVIIYKFLEIIIISKLFKGRFCCKKGTDYFFDRLGTIVSGIYYVVPTAVISLTYLDVPFKEVIIRVSLMVITLLTFIASIEKIKNSCLIKKLLRYREGSSINNYLFL</sequence>
<dbReference type="GO" id="GO:0016780">
    <property type="term" value="F:phosphotransferase activity, for other substituted phosphate groups"/>
    <property type="evidence" value="ECO:0007669"/>
    <property type="project" value="InterPro"/>
</dbReference>
<dbReference type="Pfam" id="PF01066">
    <property type="entry name" value="CDP-OH_P_transf"/>
    <property type="match status" value="1"/>
</dbReference>
<feature type="transmembrane region" description="Helical" evidence="3">
    <location>
        <begin position="145"/>
        <end position="166"/>
    </location>
</feature>
<dbReference type="InterPro" id="IPR043130">
    <property type="entry name" value="CDP-OH_PTrfase_TM_dom"/>
</dbReference>
<dbReference type="PROSITE" id="PS00379">
    <property type="entry name" value="CDP_ALCOHOL_P_TRANSF"/>
    <property type="match status" value="1"/>
</dbReference>
<keyword evidence="1 2" id="KW-0808">Transferase</keyword>
<dbReference type="InterPro" id="IPR048254">
    <property type="entry name" value="CDP_ALCOHOL_P_TRANSF_CS"/>
</dbReference>